<evidence type="ECO:0000256" key="11">
    <source>
        <dbReference type="HAMAP-Rule" id="MF_00354"/>
    </source>
</evidence>
<comment type="caution">
    <text evidence="13">The sequence shown here is derived from an EMBL/GenBank/DDBJ whole genome shotgun (WGS) entry which is preliminary data.</text>
</comment>
<comment type="caution">
    <text evidence="11">Lacks conserved residue(s) required for the propagation of feature annotation.</text>
</comment>
<evidence type="ECO:0000256" key="6">
    <source>
        <dbReference type="ARBA" id="ARBA00022842"/>
    </source>
</evidence>
<dbReference type="CDD" id="cd02811">
    <property type="entry name" value="IDI-2_FMN"/>
    <property type="match status" value="1"/>
</dbReference>
<feature type="binding site" evidence="11">
    <location>
        <begin position="20"/>
        <end position="21"/>
    </location>
    <ligand>
        <name>substrate</name>
    </ligand>
</feature>
<dbReference type="InterPro" id="IPR011179">
    <property type="entry name" value="IPdP_isomerase"/>
</dbReference>
<dbReference type="AlphaFoldDB" id="A0A520KZ45"/>
<evidence type="ECO:0000313" key="14">
    <source>
        <dbReference type="Proteomes" id="UP000320766"/>
    </source>
</evidence>
<evidence type="ECO:0000256" key="2">
    <source>
        <dbReference type="ARBA" id="ARBA00022490"/>
    </source>
</evidence>
<proteinExistence type="inferred from homology"/>
<dbReference type="InterPro" id="IPR000262">
    <property type="entry name" value="FMN-dep_DH"/>
</dbReference>
<dbReference type="GO" id="GO:0004452">
    <property type="term" value="F:isopentenyl-diphosphate delta-isomerase activity"/>
    <property type="evidence" value="ECO:0007669"/>
    <property type="project" value="UniProtKB-UniRule"/>
</dbReference>
<feature type="domain" description="FMN-dependent dehydrogenase" evidence="12">
    <location>
        <begin position="187"/>
        <end position="344"/>
    </location>
</feature>
<dbReference type="SUPFAM" id="SSF51395">
    <property type="entry name" value="FMN-linked oxidoreductases"/>
    <property type="match status" value="1"/>
</dbReference>
<feature type="binding site" evidence="11">
    <location>
        <position position="107"/>
    </location>
    <ligand>
        <name>FMN</name>
        <dbReference type="ChEBI" id="CHEBI:58210"/>
    </ligand>
</feature>
<keyword evidence="6 11" id="KW-0460">Magnesium</keyword>
<feature type="binding site" evidence="11">
    <location>
        <begin position="303"/>
        <end position="304"/>
    </location>
    <ligand>
        <name>FMN</name>
        <dbReference type="ChEBI" id="CHEBI:58210"/>
    </ligand>
</feature>
<feature type="binding site" evidence="11">
    <location>
        <begin position="107"/>
        <end position="109"/>
    </location>
    <ligand>
        <name>substrate</name>
    </ligand>
</feature>
<evidence type="ECO:0000256" key="4">
    <source>
        <dbReference type="ARBA" id="ARBA00022643"/>
    </source>
</evidence>
<keyword evidence="2 11" id="KW-0963">Cytoplasm</keyword>
<evidence type="ECO:0000256" key="5">
    <source>
        <dbReference type="ARBA" id="ARBA00022723"/>
    </source>
</evidence>
<dbReference type="Gene3D" id="3.20.20.70">
    <property type="entry name" value="Aldolase class I"/>
    <property type="match status" value="1"/>
</dbReference>
<evidence type="ECO:0000256" key="3">
    <source>
        <dbReference type="ARBA" id="ARBA00022630"/>
    </source>
</evidence>
<evidence type="ECO:0000313" key="13">
    <source>
        <dbReference type="EMBL" id="RZN73924.1"/>
    </source>
</evidence>
<feature type="binding site" evidence="11">
    <location>
        <position position="136"/>
    </location>
    <ligand>
        <name>FMN</name>
        <dbReference type="ChEBI" id="CHEBI:58210"/>
    </ligand>
</feature>
<comment type="cofactor">
    <cofactor evidence="11">
        <name>Mg(2+)</name>
        <dbReference type="ChEBI" id="CHEBI:18420"/>
    </cofactor>
</comment>
<reference evidence="13 14" key="1">
    <citation type="journal article" date="2019" name="Nat. Microbiol.">
        <title>Wide diversity of methane and short-chain alkane metabolisms in uncultured archaea.</title>
        <authorList>
            <person name="Borrel G."/>
            <person name="Adam P.S."/>
            <person name="McKay L.J."/>
            <person name="Chen L.X."/>
            <person name="Sierra-Garcia I.N."/>
            <person name="Sieber C.M."/>
            <person name="Letourneur Q."/>
            <person name="Ghozlane A."/>
            <person name="Andersen G.L."/>
            <person name="Li W.J."/>
            <person name="Hallam S.J."/>
            <person name="Muyzer G."/>
            <person name="de Oliveira V.M."/>
            <person name="Inskeep W.P."/>
            <person name="Banfield J.F."/>
            <person name="Gribaldo S."/>
        </authorList>
    </citation>
    <scope>NUCLEOTIDE SEQUENCE [LARGE SCALE GENOMIC DNA]</scope>
    <source>
        <strain evidence="13">NM1b</strain>
    </source>
</reference>
<feature type="binding site" evidence="11">
    <location>
        <position position="171"/>
    </location>
    <ligand>
        <name>Mg(2+)</name>
        <dbReference type="ChEBI" id="CHEBI:18420"/>
    </ligand>
</feature>
<name>A0A520KZ45_9EURY</name>
<feature type="binding site" evidence="11">
    <location>
        <position position="232"/>
    </location>
    <ligand>
        <name>FMN</name>
        <dbReference type="ChEBI" id="CHEBI:58210"/>
    </ligand>
</feature>
<dbReference type="Pfam" id="PF01070">
    <property type="entry name" value="FMN_dh"/>
    <property type="match status" value="1"/>
</dbReference>
<sequence length="371" mass="40906">MLKNFVFGIPPTKLVRTSRRKIEHLKICANKSVESSHRYFDDVILIHNALPEIDGEKISLRKRFLNRDFTAPIMVSSMTGGHPKTERVNANIAKSIEELGLAMGVGSQRAALKDPTLERTFKIVRKKAPNSFICANIGAQQIKELKKEDIERIVDMVEANALCIHLNFLQEAVQPEGEVNGEGCLRMIEALCDNVDIPVIIKETGAGISREVCKKLKNLKLGGIDVGGAGGTSFSAVEYYRVLKNRRFLNVGSVFWDWGIPAPASILECREVMDIPIIGSGGIRSGLDVAKAIALGADMTGIALPILKPALKGEKDVSMVLKKYIKELKIAMFLTGTEDIDDLNNIPLLIKGDLKEYLSLRGIDVKRFALR</sequence>
<dbReference type="PANTHER" id="PTHR43665:SF1">
    <property type="entry name" value="ISOPENTENYL-DIPHOSPHATE DELTA-ISOMERASE"/>
    <property type="match status" value="1"/>
</dbReference>
<dbReference type="EMBL" id="RXIL01000001">
    <property type="protein sequence ID" value="RZN73924.1"/>
    <property type="molecule type" value="Genomic_DNA"/>
</dbReference>
<evidence type="ECO:0000256" key="1">
    <source>
        <dbReference type="ARBA" id="ARBA00001917"/>
    </source>
</evidence>
<feature type="binding site" evidence="11">
    <location>
        <begin position="77"/>
        <end position="79"/>
    </location>
    <ligand>
        <name>FMN</name>
        <dbReference type="ChEBI" id="CHEBI:58210"/>
    </ligand>
</feature>
<comment type="similarity">
    <text evidence="11">Belongs to the IPP isomerase type 2 family.</text>
</comment>
<keyword evidence="9 11" id="KW-0413">Isomerase</keyword>
<dbReference type="GO" id="GO:0000287">
    <property type="term" value="F:magnesium ion binding"/>
    <property type="evidence" value="ECO:0007669"/>
    <property type="project" value="UniProtKB-UniRule"/>
</dbReference>
<organism evidence="13 14">
    <name type="scientific">Candidatus Methanolliviera hydrocarbonicum</name>
    <dbReference type="NCBI Taxonomy" id="2491085"/>
    <lineage>
        <taxon>Archaea</taxon>
        <taxon>Methanobacteriati</taxon>
        <taxon>Methanobacteriota</taxon>
        <taxon>Candidatus Methanoliparia</taxon>
        <taxon>Candidatus Methanoliparales</taxon>
        <taxon>Candidatus Methanollivieraceae</taxon>
        <taxon>Candidatus Methanolliviera</taxon>
    </lineage>
</organism>
<comment type="cofactor">
    <cofactor evidence="11">
        <name>NADPH</name>
        <dbReference type="ChEBI" id="CHEBI:57783"/>
    </cofactor>
</comment>
<keyword evidence="5 11" id="KW-0479">Metal-binding</keyword>
<dbReference type="EC" id="5.3.3.2" evidence="11"/>
<accession>A0A520KZ45</accession>
<comment type="catalytic activity">
    <reaction evidence="11">
        <text>isopentenyl diphosphate = dimethylallyl diphosphate</text>
        <dbReference type="Rhea" id="RHEA:23284"/>
        <dbReference type="ChEBI" id="CHEBI:57623"/>
        <dbReference type="ChEBI" id="CHEBI:128769"/>
        <dbReference type="EC" id="5.3.3.2"/>
    </reaction>
</comment>
<gene>
    <name evidence="11" type="primary">fni</name>
    <name evidence="13" type="ORF">EF807_00015</name>
</gene>
<dbReference type="GO" id="GO:0070402">
    <property type="term" value="F:NADPH binding"/>
    <property type="evidence" value="ECO:0007669"/>
    <property type="project" value="UniProtKB-UniRule"/>
</dbReference>
<dbReference type="GO" id="GO:0008299">
    <property type="term" value="P:isoprenoid biosynthetic process"/>
    <property type="evidence" value="ECO:0007669"/>
    <property type="project" value="UniProtKB-UniRule"/>
</dbReference>
<dbReference type="PIRSF" id="PIRSF003314">
    <property type="entry name" value="IPP_isomerase"/>
    <property type="match status" value="1"/>
</dbReference>
<comment type="subunit">
    <text evidence="10 11">Homooctamer. Dimer of tetramers.</text>
</comment>
<dbReference type="GO" id="GO:0005737">
    <property type="term" value="C:cytoplasm"/>
    <property type="evidence" value="ECO:0007669"/>
    <property type="project" value="UniProtKB-SubCell"/>
</dbReference>
<comment type="function">
    <text evidence="11">Involved in the biosynthesis of isoprenoids. Catalyzes the 1,3-allylic rearrangement of the homoallylic substrate isopentenyl (IPP) to its allylic isomer, dimethylallyl diphosphate (DMAPP).</text>
</comment>
<feature type="binding site" evidence="11">
    <location>
        <begin position="282"/>
        <end position="284"/>
    </location>
    <ligand>
        <name>FMN</name>
        <dbReference type="ChEBI" id="CHEBI:58210"/>
    </ligand>
</feature>
<protein>
    <recommendedName>
        <fullName evidence="11">Isopentenyl-diphosphate delta-isomerase</fullName>
        <shortName evidence="11">IPP isomerase</shortName>
        <ecNumber evidence="11">5.3.3.2</ecNumber>
    </recommendedName>
    <alternativeName>
        <fullName evidence="11">Isopentenyl diphosphate:dimethylallyl diphosphate isomerase</fullName>
    </alternativeName>
    <alternativeName>
        <fullName evidence="11">Isopentenyl pyrophosphate isomerase</fullName>
    </alternativeName>
    <alternativeName>
        <fullName evidence="11">Type 2 isopentenyl diphosphate isomerase</fullName>
        <shortName evidence="11">IDI-2</shortName>
    </alternativeName>
</protein>
<dbReference type="Proteomes" id="UP000320766">
    <property type="component" value="Unassembled WGS sequence"/>
</dbReference>
<keyword evidence="3 11" id="KW-0285">Flavoprotein</keyword>
<keyword evidence="7 11" id="KW-0521">NADP</keyword>
<keyword evidence="4 11" id="KW-0288">FMN</keyword>
<feature type="binding site" evidence="11">
    <location>
        <position position="76"/>
    </location>
    <ligand>
        <name>FMN</name>
        <dbReference type="ChEBI" id="CHEBI:58210"/>
    </ligand>
</feature>
<feature type="binding site" evidence="11">
    <location>
        <position position="170"/>
    </location>
    <ligand>
        <name>substrate</name>
    </ligand>
</feature>
<keyword evidence="8 11" id="KW-0414">Isoprene biosynthesis</keyword>
<dbReference type="GO" id="GO:0016491">
    <property type="term" value="F:oxidoreductase activity"/>
    <property type="evidence" value="ECO:0007669"/>
    <property type="project" value="InterPro"/>
</dbReference>
<evidence type="ECO:0000256" key="8">
    <source>
        <dbReference type="ARBA" id="ARBA00023229"/>
    </source>
</evidence>
<comment type="cofactor">
    <cofactor evidence="1 11">
        <name>FMN</name>
        <dbReference type="ChEBI" id="CHEBI:58210"/>
    </cofactor>
</comment>
<evidence type="ECO:0000256" key="9">
    <source>
        <dbReference type="ARBA" id="ARBA00023235"/>
    </source>
</evidence>
<dbReference type="HAMAP" id="MF_00354">
    <property type="entry name" value="Idi_2"/>
    <property type="match status" value="1"/>
</dbReference>
<dbReference type="PANTHER" id="PTHR43665">
    <property type="entry name" value="ISOPENTENYL-DIPHOSPHATE DELTA-ISOMERASE"/>
    <property type="match status" value="1"/>
</dbReference>
<evidence type="ECO:0000259" key="12">
    <source>
        <dbReference type="Pfam" id="PF01070"/>
    </source>
</evidence>
<dbReference type="GO" id="GO:0010181">
    <property type="term" value="F:FMN binding"/>
    <property type="evidence" value="ECO:0007669"/>
    <property type="project" value="UniProtKB-UniRule"/>
</dbReference>
<evidence type="ECO:0000256" key="7">
    <source>
        <dbReference type="ARBA" id="ARBA00022857"/>
    </source>
</evidence>
<feature type="binding site" evidence="11">
    <location>
        <position position="202"/>
    </location>
    <ligand>
        <name>FMN</name>
        <dbReference type="ChEBI" id="CHEBI:58210"/>
    </ligand>
</feature>
<evidence type="ECO:0000256" key="10">
    <source>
        <dbReference type="ARBA" id="ARBA00025810"/>
    </source>
</evidence>
<comment type="subcellular location">
    <subcellularLocation>
        <location evidence="11">Cytoplasm</location>
    </subcellularLocation>
</comment>
<dbReference type="NCBIfam" id="TIGR02151">
    <property type="entry name" value="IPP_isom_2"/>
    <property type="match status" value="1"/>
</dbReference>
<dbReference type="InterPro" id="IPR013785">
    <property type="entry name" value="Aldolase_TIM"/>
</dbReference>